<protein>
    <recommendedName>
        <fullName evidence="5">TFIIS-type domain-containing protein</fullName>
    </recommendedName>
</protein>
<evidence type="ECO:0000256" key="2">
    <source>
        <dbReference type="ARBA" id="ARBA00022771"/>
    </source>
</evidence>
<feature type="domain" description="TFIIS-type" evidence="5">
    <location>
        <begin position="40"/>
        <end position="113"/>
    </location>
</feature>
<keyword evidence="2 4" id="KW-0863">Zinc-finger</keyword>
<comment type="caution">
    <text evidence="6">The sequence shown here is derived from an EMBL/GenBank/DDBJ whole genome shotgun (WGS) entry which is preliminary data.</text>
</comment>
<sequence>MILELSTVLHVKDNVTSVPTPRPGPGPGPLSTDPSWAFLSDVNCGEFAGQEIGYTVTAQDVKRQLGLSSLDDIEEVKKTKSMVLALSSIGLTRSADEGQSVFYSCPNCGDTYKENS</sequence>
<gene>
    <name evidence="6" type="ORF">RJ640_020829</name>
</gene>
<reference evidence="6" key="1">
    <citation type="submission" date="2022-12" db="EMBL/GenBank/DDBJ databases">
        <title>Draft genome assemblies for two species of Escallonia (Escalloniales).</title>
        <authorList>
            <person name="Chanderbali A."/>
            <person name="Dervinis C."/>
            <person name="Anghel I."/>
            <person name="Soltis D."/>
            <person name="Soltis P."/>
            <person name="Zapata F."/>
        </authorList>
    </citation>
    <scope>NUCLEOTIDE SEQUENCE</scope>
    <source>
        <strain evidence="6">UCBG92.1500</strain>
        <tissue evidence="6">Leaf</tissue>
    </source>
</reference>
<name>A0AA88UNY0_9ASTE</name>
<dbReference type="Gene3D" id="2.20.25.10">
    <property type="match status" value="1"/>
</dbReference>
<evidence type="ECO:0000256" key="3">
    <source>
        <dbReference type="ARBA" id="ARBA00022833"/>
    </source>
</evidence>
<evidence type="ECO:0000256" key="1">
    <source>
        <dbReference type="ARBA" id="ARBA00022723"/>
    </source>
</evidence>
<keyword evidence="1" id="KW-0479">Metal-binding</keyword>
<dbReference type="GO" id="GO:0003676">
    <property type="term" value="F:nucleic acid binding"/>
    <property type="evidence" value="ECO:0007669"/>
    <property type="project" value="InterPro"/>
</dbReference>
<dbReference type="SUPFAM" id="SSF57783">
    <property type="entry name" value="Zinc beta-ribbon"/>
    <property type="match status" value="1"/>
</dbReference>
<dbReference type="PROSITE" id="PS51133">
    <property type="entry name" value="ZF_TFIIS_2"/>
    <property type="match status" value="1"/>
</dbReference>
<dbReference type="Pfam" id="PF01096">
    <property type="entry name" value="Zn_ribbon_TFIIS"/>
    <property type="match status" value="1"/>
</dbReference>
<dbReference type="AlphaFoldDB" id="A0AA88UNY0"/>
<evidence type="ECO:0000313" key="6">
    <source>
        <dbReference type="EMBL" id="KAK2982277.1"/>
    </source>
</evidence>
<evidence type="ECO:0000313" key="7">
    <source>
        <dbReference type="Proteomes" id="UP001187471"/>
    </source>
</evidence>
<dbReference type="EMBL" id="JAVXUO010001444">
    <property type="protein sequence ID" value="KAK2982277.1"/>
    <property type="molecule type" value="Genomic_DNA"/>
</dbReference>
<keyword evidence="3" id="KW-0862">Zinc</keyword>
<accession>A0AA88UNY0</accession>
<evidence type="ECO:0000256" key="4">
    <source>
        <dbReference type="PROSITE-ProRule" id="PRU00472"/>
    </source>
</evidence>
<dbReference type="InterPro" id="IPR001222">
    <property type="entry name" value="Znf_TFIIS"/>
</dbReference>
<keyword evidence="7" id="KW-1185">Reference proteome</keyword>
<dbReference type="GO" id="GO:0006351">
    <property type="term" value="P:DNA-templated transcription"/>
    <property type="evidence" value="ECO:0007669"/>
    <property type="project" value="InterPro"/>
</dbReference>
<dbReference type="Proteomes" id="UP001187471">
    <property type="component" value="Unassembled WGS sequence"/>
</dbReference>
<evidence type="ECO:0000259" key="5">
    <source>
        <dbReference type="PROSITE" id="PS51133"/>
    </source>
</evidence>
<dbReference type="GO" id="GO:0008270">
    <property type="term" value="F:zinc ion binding"/>
    <property type="evidence" value="ECO:0007669"/>
    <property type="project" value="UniProtKB-KW"/>
</dbReference>
<proteinExistence type="predicted"/>
<organism evidence="6 7">
    <name type="scientific">Escallonia rubra</name>
    <dbReference type="NCBI Taxonomy" id="112253"/>
    <lineage>
        <taxon>Eukaryota</taxon>
        <taxon>Viridiplantae</taxon>
        <taxon>Streptophyta</taxon>
        <taxon>Embryophyta</taxon>
        <taxon>Tracheophyta</taxon>
        <taxon>Spermatophyta</taxon>
        <taxon>Magnoliopsida</taxon>
        <taxon>eudicotyledons</taxon>
        <taxon>Gunneridae</taxon>
        <taxon>Pentapetalae</taxon>
        <taxon>asterids</taxon>
        <taxon>campanulids</taxon>
        <taxon>Escalloniales</taxon>
        <taxon>Escalloniaceae</taxon>
        <taxon>Escallonia</taxon>
    </lineage>
</organism>